<dbReference type="RefSeq" id="WP_161027471.1">
    <property type="nucleotide sequence ID" value="NZ_WWCJ01000017.1"/>
</dbReference>
<feature type="signal peptide" evidence="1">
    <location>
        <begin position="1"/>
        <end position="23"/>
    </location>
</feature>
<accession>A0A6N9HNX1</accession>
<name>A0A6N9HNX1_9BURK</name>
<dbReference type="AlphaFoldDB" id="A0A6N9HNX1"/>
<gene>
    <name evidence="2" type="ORF">GTP41_20685</name>
</gene>
<dbReference type="EMBL" id="WWCJ01000017">
    <property type="protein sequence ID" value="MYN04512.1"/>
    <property type="molecule type" value="Genomic_DNA"/>
</dbReference>
<comment type="caution">
    <text evidence="2">The sequence shown here is derived from an EMBL/GenBank/DDBJ whole genome shotgun (WGS) entry which is preliminary data.</text>
</comment>
<reference evidence="2 3" key="1">
    <citation type="submission" date="2019-12" db="EMBL/GenBank/DDBJ databases">
        <title>Novel species isolated from a subtropical stream in China.</title>
        <authorList>
            <person name="Lu H."/>
        </authorList>
    </citation>
    <scope>NUCLEOTIDE SEQUENCE [LARGE SCALE GENOMIC DNA]</scope>
    <source>
        <strain evidence="2 3">DS3</strain>
    </source>
</reference>
<feature type="chain" id="PRO_5026740196" evidence="1">
    <location>
        <begin position="24"/>
        <end position="186"/>
    </location>
</feature>
<evidence type="ECO:0000313" key="2">
    <source>
        <dbReference type="EMBL" id="MYN04512.1"/>
    </source>
</evidence>
<keyword evidence="1" id="KW-0732">Signal</keyword>
<evidence type="ECO:0000256" key="1">
    <source>
        <dbReference type="SAM" id="SignalP"/>
    </source>
</evidence>
<protein>
    <submittedName>
        <fullName evidence="2">Uncharacterized protein</fullName>
    </submittedName>
</protein>
<dbReference type="Proteomes" id="UP000448575">
    <property type="component" value="Unassembled WGS sequence"/>
</dbReference>
<evidence type="ECO:0000313" key="3">
    <source>
        <dbReference type="Proteomes" id="UP000448575"/>
    </source>
</evidence>
<sequence length="186" mass="20919">MFKLNLFSLLLLASIGNSSHARALTDEQIRAISYTYPTTFGDLKFYDANDRLDIMAARIELNSKSILLPTSTRDGWGNTLSLMPMDGEVPNAIDSSPKKSKNIGRPMTKRLIVAEARDGNCIRQFLILDFTLNKPFISERFGDNPEMKLCLKLKNAKWGVKESRITLGDGVYIYRTGSEIIPPEEQ</sequence>
<proteinExistence type="predicted"/>
<keyword evidence="3" id="KW-1185">Reference proteome</keyword>
<organism evidence="2 3">
    <name type="scientific">Pseudoduganella guangdongensis</name>
    <dbReference type="NCBI Taxonomy" id="2692179"/>
    <lineage>
        <taxon>Bacteria</taxon>
        <taxon>Pseudomonadati</taxon>
        <taxon>Pseudomonadota</taxon>
        <taxon>Betaproteobacteria</taxon>
        <taxon>Burkholderiales</taxon>
        <taxon>Oxalobacteraceae</taxon>
        <taxon>Telluria group</taxon>
        <taxon>Pseudoduganella</taxon>
    </lineage>
</organism>